<dbReference type="InterPro" id="IPR019587">
    <property type="entry name" value="Polyketide_cyclase/dehydratase"/>
</dbReference>
<dbReference type="Gene3D" id="3.30.530.20">
    <property type="match status" value="1"/>
</dbReference>
<evidence type="ECO:0008006" key="4">
    <source>
        <dbReference type="Google" id="ProtNLM"/>
    </source>
</evidence>
<feature type="chain" id="PRO_5014849480" description="ATPase" evidence="1">
    <location>
        <begin position="19"/>
        <end position="166"/>
    </location>
</feature>
<evidence type="ECO:0000256" key="1">
    <source>
        <dbReference type="SAM" id="SignalP"/>
    </source>
</evidence>
<proteinExistence type="predicted"/>
<dbReference type="RefSeq" id="WP_100283879.1">
    <property type="nucleotide sequence ID" value="NZ_CP024923.1"/>
</dbReference>
<feature type="signal peptide" evidence="1">
    <location>
        <begin position="1"/>
        <end position="18"/>
    </location>
</feature>
<dbReference type="EMBL" id="CP024923">
    <property type="protein sequence ID" value="ATY34088.1"/>
    <property type="molecule type" value="Genomic_DNA"/>
</dbReference>
<evidence type="ECO:0000313" key="2">
    <source>
        <dbReference type="EMBL" id="ATY34088.1"/>
    </source>
</evidence>
<name>A0A2K8MJN6_9SPHN</name>
<dbReference type="KEGG" id="sphc:CVN68_20780"/>
<dbReference type="Proteomes" id="UP000229081">
    <property type="component" value="Chromosome"/>
</dbReference>
<dbReference type="InterPro" id="IPR023393">
    <property type="entry name" value="START-like_dom_sf"/>
</dbReference>
<dbReference type="OrthoDB" id="5735475at2"/>
<reference evidence="2 3" key="1">
    <citation type="submission" date="2017-11" db="EMBL/GenBank/DDBJ databases">
        <title>Complete genome sequence of Sphingomonas sp. Strain Cra20, a psychrotolerant potential plant growth promoting rhizobacteria.</title>
        <authorList>
            <person name="Luo Y."/>
        </authorList>
    </citation>
    <scope>NUCLEOTIDE SEQUENCE [LARGE SCALE GENOMIC DNA]</scope>
    <source>
        <strain evidence="2 3">Cra20</strain>
    </source>
</reference>
<dbReference type="CDD" id="cd07814">
    <property type="entry name" value="SRPBCC_CalC_Aha1-like"/>
    <property type="match status" value="1"/>
</dbReference>
<sequence>MRTILLAIALAGVTPANADVLKSSDTGFATRHIQTIAAPPAKVWETLLHPDRWWDGAHTYSGNAANLSLDARPGGCWCEKTATGGVEHMRIVYLADGATLRMVGGLGPLQAMPVIAVLTITLKPAAAGTELTADYAVAGPGLTGIAAPVDGVLGGQWTRLKAAAEH</sequence>
<accession>A0A2K8MJN6</accession>
<keyword evidence="1" id="KW-0732">Signal</keyword>
<dbReference type="AlphaFoldDB" id="A0A2K8MJN6"/>
<evidence type="ECO:0000313" key="3">
    <source>
        <dbReference type="Proteomes" id="UP000229081"/>
    </source>
</evidence>
<dbReference type="SUPFAM" id="SSF55961">
    <property type="entry name" value="Bet v1-like"/>
    <property type="match status" value="1"/>
</dbReference>
<organism evidence="2 3">
    <name type="scientific">Sphingomonas psychrotolerans</name>
    <dbReference type="NCBI Taxonomy" id="1327635"/>
    <lineage>
        <taxon>Bacteria</taxon>
        <taxon>Pseudomonadati</taxon>
        <taxon>Pseudomonadota</taxon>
        <taxon>Alphaproteobacteria</taxon>
        <taxon>Sphingomonadales</taxon>
        <taxon>Sphingomonadaceae</taxon>
        <taxon>Sphingomonas</taxon>
    </lineage>
</organism>
<dbReference type="Pfam" id="PF10604">
    <property type="entry name" value="Polyketide_cyc2"/>
    <property type="match status" value="1"/>
</dbReference>
<protein>
    <recommendedName>
        <fullName evidence="4">ATPase</fullName>
    </recommendedName>
</protein>
<keyword evidence="3" id="KW-1185">Reference proteome</keyword>
<gene>
    <name evidence="2" type="ORF">CVN68_20780</name>
</gene>